<dbReference type="GO" id="GO:0033177">
    <property type="term" value="C:proton-transporting two-sector ATPase complex, proton-transporting domain"/>
    <property type="evidence" value="ECO:0007669"/>
    <property type="project" value="InterPro"/>
</dbReference>
<accession>A0A7V4DDW9</accession>
<keyword evidence="3 5" id="KW-1133">Transmembrane helix</keyword>
<dbReference type="FunFam" id="1.20.120.610:FF:000005">
    <property type="entry name" value="V-type sodium ATPase subunit K"/>
    <property type="match status" value="1"/>
</dbReference>
<comment type="subcellular location">
    <subcellularLocation>
        <location evidence="1">Membrane</location>
        <topology evidence="1">Multi-pass membrane protein</topology>
    </subcellularLocation>
</comment>
<dbReference type="SUPFAM" id="SSF81333">
    <property type="entry name" value="F1F0 ATP synthase subunit C"/>
    <property type="match status" value="2"/>
</dbReference>
<feature type="transmembrane region" description="Helical" evidence="5">
    <location>
        <begin position="131"/>
        <end position="153"/>
    </location>
</feature>
<dbReference type="GO" id="GO:0015078">
    <property type="term" value="F:proton transmembrane transporter activity"/>
    <property type="evidence" value="ECO:0007669"/>
    <property type="project" value="InterPro"/>
</dbReference>
<dbReference type="CDD" id="cd18180">
    <property type="entry name" value="ATP-synt_Vo_Ao_c_NTPK_rpt2"/>
    <property type="match status" value="1"/>
</dbReference>
<dbReference type="EMBL" id="DTFV01000085">
    <property type="protein sequence ID" value="HGI30823.1"/>
    <property type="molecule type" value="Genomic_DNA"/>
</dbReference>
<keyword evidence="4 5" id="KW-0472">Membrane</keyword>
<dbReference type="InterPro" id="IPR002379">
    <property type="entry name" value="ATPase_proteolipid_c-like_dom"/>
</dbReference>
<reference evidence="7" key="1">
    <citation type="journal article" date="2020" name="mSystems">
        <title>Genome- and Community-Level Interaction Insights into Carbon Utilization and Element Cycling Functions of Hydrothermarchaeota in Hydrothermal Sediment.</title>
        <authorList>
            <person name="Zhou Z."/>
            <person name="Liu Y."/>
            <person name="Xu W."/>
            <person name="Pan J."/>
            <person name="Luo Z.H."/>
            <person name="Li M."/>
        </authorList>
    </citation>
    <scope>NUCLEOTIDE SEQUENCE [LARGE SCALE GENOMIC DNA]</scope>
    <source>
        <strain evidence="7">SpSt-747</strain>
    </source>
</reference>
<sequence>MLLDGMVFALLGSALAIGLAGIGSAIGVGIAGQVGAGVMTEDPGKFGQVLLLQALPGTQGIYGLLAGFWVLIKLGLFGGTPVPVTVAQGMQIMFACLPVAIVGLLSAIAQGKTAAASIGLIARRPEETGKAIILPAMVETYAVLSLLATILLLNSIKL</sequence>
<evidence type="ECO:0000256" key="3">
    <source>
        <dbReference type="ARBA" id="ARBA00022989"/>
    </source>
</evidence>
<feature type="transmembrane region" description="Helical" evidence="5">
    <location>
        <begin position="92"/>
        <end position="111"/>
    </location>
</feature>
<organism evidence="7">
    <name type="scientific">Candidatus Caldatribacterium californiense</name>
    <dbReference type="NCBI Taxonomy" id="1454726"/>
    <lineage>
        <taxon>Bacteria</taxon>
        <taxon>Pseudomonadati</taxon>
        <taxon>Atribacterota</taxon>
        <taxon>Atribacteria</taxon>
        <taxon>Atribacterales</taxon>
        <taxon>Candidatus Caldatribacteriaceae</taxon>
        <taxon>Candidatus Caldatribacterium</taxon>
    </lineage>
</organism>
<dbReference type="InterPro" id="IPR035921">
    <property type="entry name" value="F/V-ATP_Csub_sf"/>
</dbReference>
<dbReference type="CDD" id="cd18179">
    <property type="entry name" value="ATP-synt_Vo_Ao_c_NTPK_rpt1"/>
    <property type="match status" value="1"/>
</dbReference>
<evidence type="ECO:0000313" key="7">
    <source>
        <dbReference type="EMBL" id="HGI30823.1"/>
    </source>
</evidence>
<evidence type="ECO:0000256" key="4">
    <source>
        <dbReference type="ARBA" id="ARBA00023136"/>
    </source>
</evidence>
<evidence type="ECO:0000256" key="5">
    <source>
        <dbReference type="SAM" id="Phobius"/>
    </source>
</evidence>
<dbReference type="NCBIfam" id="NF006219">
    <property type="entry name" value="PRK08344.1"/>
    <property type="match status" value="1"/>
</dbReference>
<proteinExistence type="predicted"/>
<dbReference type="AlphaFoldDB" id="A0A7V4DDW9"/>
<evidence type="ECO:0000256" key="2">
    <source>
        <dbReference type="ARBA" id="ARBA00022692"/>
    </source>
</evidence>
<gene>
    <name evidence="7" type="ORF">ENV30_05890</name>
</gene>
<evidence type="ECO:0000256" key="1">
    <source>
        <dbReference type="ARBA" id="ARBA00004141"/>
    </source>
</evidence>
<keyword evidence="2 5" id="KW-0812">Transmembrane</keyword>
<feature type="transmembrane region" description="Helical" evidence="5">
    <location>
        <begin position="60"/>
        <end position="80"/>
    </location>
</feature>
<feature type="domain" description="V-ATPase proteolipid subunit C-like" evidence="6">
    <location>
        <begin position="94"/>
        <end position="152"/>
    </location>
</feature>
<feature type="domain" description="V-ATPase proteolipid subunit C-like" evidence="6">
    <location>
        <begin position="11"/>
        <end position="69"/>
    </location>
</feature>
<dbReference type="Gene3D" id="1.20.120.610">
    <property type="entry name" value="lithium bound rotor ring of v- atpase"/>
    <property type="match status" value="1"/>
</dbReference>
<protein>
    <submittedName>
        <fullName evidence="7">V-type ATP synthase subunit K</fullName>
    </submittedName>
</protein>
<comment type="caution">
    <text evidence="7">The sequence shown here is derived from an EMBL/GenBank/DDBJ whole genome shotgun (WGS) entry which is preliminary data.</text>
</comment>
<dbReference type="Pfam" id="PF00137">
    <property type="entry name" value="ATP-synt_C"/>
    <property type="match status" value="2"/>
</dbReference>
<evidence type="ECO:0000259" key="6">
    <source>
        <dbReference type="Pfam" id="PF00137"/>
    </source>
</evidence>
<name>A0A7V4DDW9_9BACT</name>
<dbReference type="NCBIfam" id="NF005124">
    <property type="entry name" value="PRK06558.1"/>
    <property type="match status" value="1"/>
</dbReference>